<protein>
    <submittedName>
        <fullName evidence="2">Helicase C-terminal domain-containing protein</fullName>
    </submittedName>
</protein>
<sequence length="357" mass="39843">MELPSFPKGNLRQTLFFSATFTEDMLKIAKEFMRSEGFRAIVSNRKNVVNKKCEQEFVAPEPTKKFAVLVDFLRNELAKGFLKKTLVFANTKEFVEKLCVALTFSGIIAKSISSIKSQNVREKNLELFKNFSRDGAEQLDVLVVSDVCARGIDIKELDLVINFDMPNDYDTYIHRAGRVGRIRQGKCISYVSNRSRQISLLKEIKQAMEKSGQIVPPSLEEILRAEEVKESQPSFGQNIENSFANDVNNKTEEPAADIPTEKVNDKAVEVDNVEKKEEENKPEVSETVANAVDEKVDTAPVEAGNVEEKVDNAAGEEAVASAVDAEKKVDTAAGETVAPDFSTEVVEKEKKSFESDW</sequence>
<name>A0AC34F1F6_9BILA</name>
<dbReference type="WBParaSite" id="ES5_v2.g1090.t1">
    <property type="protein sequence ID" value="ES5_v2.g1090.t1"/>
    <property type="gene ID" value="ES5_v2.g1090"/>
</dbReference>
<proteinExistence type="predicted"/>
<organism evidence="1 2">
    <name type="scientific">Panagrolaimus sp. ES5</name>
    <dbReference type="NCBI Taxonomy" id="591445"/>
    <lineage>
        <taxon>Eukaryota</taxon>
        <taxon>Metazoa</taxon>
        <taxon>Ecdysozoa</taxon>
        <taxon>Nematoda</taxon>
        <taxon>Chromadorea</taxon>
        <taxon>Rhabditida</taxon>
        <taxon>Tylenchina</taxon>
        <taxon>Panagrolaimomorpha</taxon>
        <taxon>Panagrolaimoidea</taxon>
        <taxon>Panagrolaimidae</taxon>
        <taxon>Panagrolaimus</taxon>
    </lineage>
</organism>
<evidence type="ECO:0000313" key="2">
    <source>
        <dbReference type="WBParaSite" id="ES5_v2.g1090.t1"/>
    </source>
</evidence>
<accession>A0AC34F1F6</accession>
<reference evidence="2" key="1">
    <citation type="submission" date="2022-11" db="UniProtKB">
        <authorList>
            <consortium name="WormBaseParasite"/>
        </authorList>
    </citation>
    <scope>IDENTIFICATION</scope>
</reference>
<dbReference type="Proteomes" id="UP000887579">
    <property type="component" value="Unplaced"/>
</dbReference>
<evidence type="ECO:0000313" key="1">
    <source>
        <dbReference type="Proteomes" id="UP000887579"/>
    </source>
</evidence>